<keyword evidence="3" id="KW-1185">Reference proteome</keyword>
<dbReference type="AlphaFoldDB" id="A0A4C1SPM1"/>
<sequence length="191" mass="21650">MIRSTDRRFTKPEVINEIQPKAEMKRDNVFRDEVQSEGSSPRRTTEIVLKQNKKVERFFVKVEKALCALVDLEKAYDRVERNDLWRTLSIHGSSFFWSNPNACAGSIILFWRGVVLRDNAQTSPIMSEVANLKIDSEDVTMKYCPKTLENKDTETGALKSSKNLSQDSIGKKLSGRKPRTLAALVVSNATP</sequence>
<organism evidence="2 3">
    <name type="scientific">Eumeta variegata</name>
    <name type="common">Bagworm moth</name>
    <name type="synonym">Eumeta japonica</name>
    <dbReference type="NCBI Taxonomy" id="151549"/>
    <lineage>
        <taxon>Eukaryota</taxon>
        <taxon>Metazoa</taxon>
        <taxon>Ecdysozoa</taxon>
        <taxon>Arthropoda</taxon>
        <taxon>Hexapoda</taxon>
        <taxon>Insecta</taxon>
        <taxon>Pterygota</taxon>
        <taxon>Neoptera</taxon>
        <taxon>Endopterygota</taxon>
        <taxon>Lepidoptera</taxon>
        <taxon>Glossata</taxon>
        <taxon>Ditrysia</taxon>
        <taxon>Tineoidea</taxon>
        <taxon>Psychidae</taxon>
        <taxon>Oiketicinae</taxon>
        <taxon>Eumeta</taxon>
    </lineage>
</organism>
<gene>
    <name evidence="2" type="ORF">EVAR_73475_1</name>
</gene>
<name>A0A4C1SPM1_EUMVA</name>
<accession>A0A4C1SPM1</accession>
<proteinExistence type="predicted"/>
<reference evidence="2 3" key="1">
    <citation type="journal article" date="2019" name="Commun. Biol.">
        <title>The bagworm genome reveals a unique fibroin gene that provides high tensile strength.</title>
        <authorList>
            <person name="Kono N."/>
            <person name="Nakamura H."/>
            <person name="Ohtoshi R."/>
            <person name="Tomita M."/>
            <person name="Numata K."/>
            <person name="Arakawa K."/>
        </authorList>
    </citation>
    <scope>NUCLEOTIDE SEQUENCE [LARGE SCALE GENOMIC DNA]</scope>
</reference>
<dbReference type="EMBL" id="BGZK01003715">
    <property type="protein sequence ID" value="GBP03935.1"/>
    <property type="molecule type" value="Genomic_DNA"/>
</dbReference>
<dbReference type="Proteomes" id="UP000299102">
    <property type="component" value="Unassembled WGS sequence"/>
</dbReference>
<evidence type="ECO:0000313" key="3">
    <source>
        <dbReference type="Proteomes" id="UP000299102"/>
    </source>
</evidence>
<feature type="region of interest" description="Disordered" evidence="1">
    <location>
        <begin position="155"/>
        <end position="175"/>
    </location>
</feature>
<evidence type="ECO:0000256" key="1">
    <source>
        <dbReference type="SAM" id="MobiDB-lite"/>
    </source>
</evidence>
<feature type="compositionally biased region" description="Polar residues" evidence="1">
    <location>
        <begin position="158"/>
        <end position="168"/>
    </location>
</feature>
<evidence type="ECO:0000313" key="2">
    <source>
        <dbReference type="EMBL" id="GBP03935.1"/>
    </source>
</evidence>
<comment type="caution">
    <text evidence="2">The sequence shown here is derived from an EMBL/GenBank/DDBJ whole genome shotgun (WGS) entry which is preliminary data.</text>
</comment>
<protein>
    <submittedName>
        <fullName evidence="2">Uncharacterized protein</fullName>
    </submittedName>
</protein>